<name>A0A4S2H3B0_9PROT</name>
<feature type="domain" description="HTH tetR-type" evidence="5">
    <location>
        <begin position="18"/>
        <end position="78"/>
    </location>
</feature>
<dbReference type="SUPFAM" id="SSF46689">
    <property type="entry name" value="Homeodomain-like"/>
    <property type="match status" value="1"/>
</dbReference>
<evidence type="ECO:0000256" key="4">
    <source>
        <dbReference type="PROSITE-ProRule" id="PRU00335"/>
    </source>
</evidence>
<dbReference type="Pfam" id="PF00440">
    <property type="entry name" value="TetR_N"/>
    <property type="match status" value="1"/>
</dbReference>
<dbReference type="InterPro" id="IPR036271">
    <property type="entry name" value="Tet_transcr_reg_TetR-rel_C_sf"/>
</dbReference>
<protein>
    <submittedName>
        <fullName evidence="6">TetR/AcrR family transcriptional regulator</fullName>
    </submittedName>
</protein>
<keyword evidence="2 4" id="KW-0238">DNA-binding</keyword>
<evidence type="ECO:0000256" key="3">
    <source>
        <dbReference type="ARBA" id="ARBA00023163"/>
    </source>
</evidence>
<dbReference type="OrthoDB" id="8478851at2"/>
<dbReference type="GO" id="GO:0000976">
    <property type="term" value="F:transcription cis-regulatory region binding"/>
    <property type="evidence" value="ECO:0007669"/>
    <property type="project" value="TreeGrafter"/>
</dbReference>
<keyword evidence="7" id="KW-1185">Reference proteome</keyword>
<dbReference type="InterPro" id="IPR001647">
    <property type="entry name" value="HTH_TetR"/>
</dbReference>
<sequence>MARQLAETPARGVTGTEGTLKARVERAALELFAREGVDGVSIKEVAGAAGISDGAMYRYYKSKDALAAALFETIHVRLYNLIEAALAGASGFEDAVRRVVHVYCEAADDDPALFAYHLTHMQRFGTEKNPDRPDPVGLIAARLEAAMAAGDLPGGDAEVKAAAALGVVLQPTAHRMVGRFDKPMTAMADRLADAALMVLRTV</sequence>
<gene>
    <name evidence="6" type="ORF">E5163_01535</name>
</gene>
<dbReference type="EMBL" id="SRXW01000001">
    <property type="protein sequence ID" value="TGY89848.1"/>
    <property type="molecule type" value="Genomic_DNA"/>
</dbReference>
<evidence type="ECO:0000313" key="7">
    <source>
        <dbReference type="Proteomes" id="UP000308054"/>
    </source>
</evidence>
<evidence type="ECO:0000259" key="5">
    <source>
        <dbReference type="PROSITE" id="PS50977"/>
    </source>
</evidence>
<evidence type="ECO:0000313" key="6">
    <source>
        <dbReference type="EMBL" id="TGY89848.1"/>
    </source>
</evidence>
<keyword evidence="3" id="KW-0804">Transcription</keyword>
<dbReference type="GO" id="GO:0003700">
    <property type="term" value="F:DNA-binding transcription factor activity"/>
    <property type="evidence" value="ECO:0007669"/>
    <property type="project" value="TreeGrafter"/>
</dbReference>
<dbReference type="InterPro" id="IPR050109">
    <property type="entry name" value="HTH-type_TetR-like_transc_reg"/>
</dbReference>
<dbReference type="AlphaFoldDB" id="A0A4S2H3B0"/>
<comment type="caution">
    <text evidence="6">The sequence shown here is derived from an EMBL/GenBank/DDBJ whole genome shotgun (WGS) entry which is preliminary data.</text>
</comment>
<dbReference type="PRINTS" id="PR00455">
    <property type="entry name" value="HTHTETR"/>
</dbReference>
<keyword evidence="1" id="KW-0805">Transcription regulation</keyword>
<evidence type="ECO:0000256" key="1">
    <source>
        <dbReference type="ARBA" id="ARBA00023015"/>
    </source>
</evidence>
<dbReference type="PROSITE" id="PS50977">
    <property type="entry name" value="HTH_TETR_2"/>
    <property type="match status" value="1"/>
</dbReference>
<dbReference type="PANTHER" id="PTHR30055:SF234">
    <property type="entry name" value="HTH-TYPE TRANSCRIPTIONAL REGULATOR BETI"/>
    <property type="match status" value="1"/>
</dbReference>
<accession>A0A4S2H3B0</accession>
<dbReference type="Proteomes" id="UP000308054">
    <property type="component" value="Unassembled WGS sequence"/>
</dbReference>
<organism evidence="6 7">
    <name type="scientific">Marinicauda algicola</name>
    <dbReference type="NCBI Taxonomy" id="2029849"/>
    <lineage>
        <taxon>Bacteria</taxon>
        <taxon>Pseudomonadati</taxon>
        <taxon>Pseudomonadota</taxon>
        <taxon>Alphaproteobacteria</taxon>
        <taxon>Maricaulales</taxon>
        <taxon>Maricaulaceae</taxon>
        <taxon>Marinicauda</taxon>
    </lineage>
</organism>
<reference evidence="6 7" key="1">
    <citation type="journal article" date="2017" name="Int. J. Syst. Evol. Microbiol.">
        <title>Marinicauda algicola sp. nov., isolated from a marine red alga Rhodosorus marinus.</title>
        <authorList>
            <person name="Jeong S.E."/>
            <person name="Jeon S.H."/>
            <person name="Chun B.H."/>
            <person name="Kim D.W."/>
            <person name="Jeon C.O."/>
        </authorList>
    </citation>
    <scope>NUCLEOTIDE SEQUENCE [LARGE SCALE GENOMIC DNA]</scope>
    <source>
        <strain evidence="6 7">JCM 31718</strain>
    </source>
</reference>
<dbReference type="InterPro" id="IPR009057">
    <property type="entry name" value="Homeodomain-like_sf"/>
</dbReference>
<dbReference type="RefSeq" id="WP_135994345.1">
    <property type="nucleotide sequence ID" value="NZ_CP071057.1"/>
</dbReference>
<dbReference type="SUPFAM" id="SSF48498">
    <property type="entry name" value="Tetracyclin repressor-like, C-terminal domain"/>
    <property type="match status" value="1"/>
</dbReference>
<dbReference type="PANTHER" id="PTHR30055">
    <property type="entry name" value="HTH-TYPE TRANSCRIPTIONAL REGULATOR RUTR"/>
    <property type="match status" value="1"/>
</dbReference>
<feature type="DNA-binding region" description="H-T-H motif" evidence="4">
    <location>
        <begin position="41"/>
        <end position="60"/>
    </location>
</feature>
<proteinExistence type="predicted"/>
<dbReference type="Gene3D" id="1.10.357.10">
    <property type="entry name" value="Tetracycline Repressor, domain 2"/>
    <property type="match status" value="1"/>
</dbReference>
<evidence type="ECO:0000256" key="2">
    <source>
        <dbReference type="ARBA" id="ARBA00023125"/>
    </source>
</evidence>